<dbReference type="GeneID" id="7943114"/>
<gene>
    <name evidence="2" type="ORF">EpJSE_00114</name>
</gene>
<evidence type="ECO:0000313" key="2">
    <source>
        <dbReference type="EMBL" id="ACL78063.1"/>
    </source>
</evidence>
<evidence type="ECO:0000313" key="3">
    <source>
        <dbReference type="Proteomes" id="UP000001474"/>
    </source>
</evidence>
<feature type="transmembrane region" description="Helical" evidence="1">
    <location>
        <begin position="39"/>
        <end position="62"/>
    </location>
</feature>
<feature type="transmembrane region" description="Helical" evidence="1">
    <location>
        <begin position="12"/>
        <end position="33"/>
    </location>
</feature>
<organism evidence="2 3">
    <name type="scientific">Escherichia phage JSE</name>
    <dbReference type="NCBI Taxonomy" id="576789"/>
    <lineage>
        <taxon>Viruses</taxon>
        <taxon>Duplodnaviria</taxon>
        <taxon>Heunggongvirae</taxon>
        <taxon>Uroviricota</taxon>
        <taxon>Caudoviricetes</taxon>
        <taxon>Pantevenvirales</taxon>
        <taxon>Straboviridae</taxon>
        <taxon>Krischvirus</taxon>
        <taxon>Krischvirus jse</taxon>
    </lineage>
</organism>
<reference evidence="2 3" key="1">
    <citation type="journal article" date="2009" name="Virology">
        <title>T4 phages against Escherichia coli diarrhea: potential and problems.</title>
        <authorList>
            <person name="Denou E."/>
            <person name="Bruttin A."/>
            <person name="Barretto C."/>
            <person name="Ngom-Bru C."/>
            <person name="Brussow H."/>
            <person name="Zuber S."/>
        </authorList>
    </citation>
    <scope>NUCLEOTIDE SEQUENCE</scope>
</reference>
<dbReference type="Proteomes" id="UP000001474">
    <property type="component" value="Segment"/>
</dbReference>
<keyword evidence="1" id="KW-0812">Transmembrane</keyword>
<protein>
    <submittedName>
        <fullName evidence="2">Uncharacterized protein</fullName>
    </submittedName>
</protein>
<sequence length="64" mass="7133">MNITNTAIGFSSVFASFFALVCMFVFIPVVYLGYCDIEIALIAGIYMWVAVFVLSVIMCKIIDH</sequence>
<name>C4MYT2_9CAUD</name>
<evidence type="ECO:0000256" key="1">
    <source>
        <dbReference type="SAM" id="Phobius"/>
    </source>
</evidence>
<dbReference type="RefSeq" id="YP_002922186.1">
    <property type="nucleotide sequence ID" value="NC_012740.1"/>
</dbReference>
<keyword evidence="1" id="KW-0472">Membrane</keyword>
<dbReference type="EMBL" id="EU863408">
    <property type="protein sequence ID" value="ACL78063.1"/>
    <property type="molecule type" value="Genomic_DNA"/>
</dbReference>
<keyword evidence="1" id="KW-1133">Transmembrane helix</keyword>
<accession>C4MYT2</accession>
<proteinExistence type="predicted"/>
<dbReference type="KEGG" id="vg:7943114"/>
<keyword evidence="3" id="KW-1185">Reference proteome</keyword>